<dbReference type="Proteomes" id="UP000286510">
    <property type="component" value="Unassembled WGS sequence"/>
</dbReference>
<name>A0A418FKU5_APHAT</name>
<feature type="signal peptide" evidence="1">
    <location>
        <begin position="1"/>
        <end position="20"/>
    </location>
</feature>
<protein>
    <recommendedName>
        <fullName evidence="4">RxLR effector protein</fullName>
    </recommendedName>
</protein>
<feature type="non-terminal residue" evidence="2">
    <location>
        <position position="94"/>
    </location>
</feature>
<evidence type="ECO:0008006" key="4">
    <source>
        <dbReference type="Google" id="ProtNLM"/>
    </source>
</evidence>
<accession>A0A418FKU5</accession>
<evidence type="ECO:0000313" key="2">
    <source>
        <dbReference type="EMBL" id="RHZ31125.1"/>
    </source>
</evidence>
<feature type="chain" id="PRO_5019407294" description="RxLR effector protein" evidence="1">
    <location>
        <begin position="21"/>
        <end position="94"/>
    </location>
</feature>
<comment type="caution">
    <text evidence="2">The sequence shown here is derived from an EMBL/GenBank/DDBJ whole genome shotgun (WGS) entry which is preliminary data.</text>
</comment>
<dbReference type="AlphaFoldDB" id="A0A418FKU5"/>
<gene>
    <name evidence="2" type="ORF">DYB26_006149</name>
</gene>
<dbReference type="EMBL" id="QUTF01010734">
    <property type="protein sequence ID" value="RHZ31125.1"/>
    <property type="molecule type" value="Genomic_DNA"/>
</dbReference>
<evidence type="ECO:0000313" key="3">
    <source>
        <dbReference type="Proteomes" id="UP000286510"/>
    </source>
</evidence>
<evidence type="ECO:0000256" key="1">
    <source>
        <dbReference type="SAM" id="SignalP"/>
    </source>
</evidence>
<proteinExistence type="predicted"/>
<reference evidence="2 3" key="1">
    <citation type="submission" date="2018-08" db="EMBL/GenBank/DDBJ databases">
        <title>Aphanomyces genome sequencing and annotation.</title>
        <authorList>
            <person name="Minardi D."/>
            <person name="Oidtmann B."/>
            <person name="Van Der Giezen M."/>
            <person name="Studholme D.J."/>
        </authorList>
    </citation>
    <scope>NUCLEOTIDE SEQUENCE [LARGE SCALE GENOMIC DNA]</scope>
    <source>
        <strain evidence="2 3">FDL457</strain>
    </source>
</reference>
<keyword evidence="1" id="KW-0732">Signal</keyword>
<organism evidence="2 3">
    <name type="scientific">Aphanomyces astaci</name>
    <name type="common">Crayfish plague agent</name>
    <dbReference type="NCBI Taxonomy" id="112090"/>
    <lineage>
        <taxon>Eukaryota</taxon>
        <taxon>Sar</taxon>
        <taxon>Stramenopiles</taxon>
        <taxon>Oomycota</taxon>
        <taxon>Saprolegniomycetes</taxon>
        <taxon>Saprolegniales</taxon>
        <taxon>Verrucalvaceae</taxon>
        <taxon>Aphanomyces</taxon>
    </lineage>
</organism>
<sequence length="94" mass="9487">MKLSKVALIGLLFVVARVQAQDALPASNDTPVVQINDINSFNTTLDNTDKPTQGEVAAAAAVDAGATEYQAAEIADAIDNEGASAASASIDAGL</sequence>